<comment type="caution">
    <text evidence="8">The sequence shown here is derived from an EMBL/GenBank/DDBJ whole genome shotgun (WGS) entry which is preliminary data.</text>
</comment>
<evidence type="ECO:0000256" key="1">
    <source>
        <dbReference type="ARBA" id="ARBA00001933"/>
    </source>
</evidence>
<evidence type="ECO:0000256" key="5">
    <source>
        <dbReference type="ARBA" id="ARBA00022898"/>
    </source>
</evidence>
<evidence type="ECO:0000313" key="8">
    <source>
        <dbReference type="EMBL" id="OGG29452.1"/>
    </source>
</evidence>
<evidence type="ECO:0000256" key="3">
    <source>
        <dbReference type="ARBA" id="ARBA00012239"/>
    </source>
</evidence>
<dbReference type="GO" id="GO:0006534">
    <property type="term" value="P:cysteine metabolic process"/>
    <property type="evidence" value="ECO:0007669"/>
    <property type="project" value="InterPro"/>
</dbReference>
<dbReference type="InterPro" id="IPR000192">
    <property type="entry name" value="Aminotrans_V_dom"/>
</dbReference>
<name>A0A1F6AY83_9BACT</name>
<dbReference type="PANTHER" id="PTHR43586">
    <property type="entry name" value="CYSTEINE DESULFURASE"/>
    <property type="match status" value="1"/>
</dbReference>
<evidence type="ECO:0000259" key="7">
    <source>
        <dbReference type="Pfam" id="PF00266"/>
    </source>
</evidence>
<comment type="catalytic activity">
    <reaction evidence="6">
        <text>(sulfur carrier)-H + L-cysteine = (sulfur carrier)-SH + L-alanine</text>
        <dbReference type="Rhea" id="RHEA:43892"/>
        <dbReference type="Rhea" id="RHEA-COMP:14737"/>
        <dbReference type="Rhea" id="RHEA-COMP:14739"/>
        <dbReference type="ChEBI" id="CHEBI:29917"/>
        <dbReference type="ChEBI" id="CHEBI:35235"/>
        <dbReference type="ChEBI" id="CHEBI:57972"/>
        <dbReference type="ChEBI" id="CHEBI:64428"/>
        <dbReference type="EC" id="2.8.1.7"/>
    </reaction>
</comment>
<dbReference type="STRING" id="1798396.A2973_02810"/>
<accession>A0A1F6AY83</accession>
<evidence type="ECO:0000256" key="4">
    <source>
        <dbReference type="ARBA" id="ARBA00022679"/>
    </source>
</evidence>
<evidence type="ECO:0000313" key="9">
    <source>
        <dbReference type="Proteomes" id="UP000176409"/>
    </source>
</evidence>
<dbReference type="InterPro" id="IPR010970">
    <property type="entry name" value="Cys_dSase_SufS"/>
</dbReference>
<dbReference type="InterPro" id="IPR015421">
    <property type="entry name" value="PyrdxlP-dep_Trfase_major"/>
</dbReference>
<dbReference type="Gene3D" id="3.90.1150.10">
    <property type="entry name" value="Aspartate Aminotransferase, domain 1"/>
    <property type="match status" value="1"/>
</dbReference>
<gene>
    <name evidence="8" type="ORF">A2973_02810</name>
</gene>
<dbReference type="GO" id="GO:0030170">
    <property type="term" value="F:pyridoxal phosphate binding"/>
    <property type="evidence" value="ECO:0007669"/>
    <property type="project" value="InterPro"/>
</dbReference>
<sequence length="350" mass="38833">MKDIRGDFPQLKRKINGKRLVYLDSSATSLKPRQVIRKEQEYYTIYCANVFRGIYKTSEEATQQFEDARKKLAVFIGANEAAEVIFTRNTSESINLVAAGIGKTLNQGDEVVMTIMEHHSNFVPWQQRAIKKDIQFRIWYIDEGGKLDLKDLEKLITHKTKVLAVAAVSNVLGTISPIRHICHIVKKINPDCLVLVDAAQAAPHMKMNVQDWGADFVAFSSHKMLGPTGVGVLWGRREVLEQLSPYQFGGDMIKEVHIEKTIFADPPHKFEAGTPHIAGAIGLGAAVDYLETLGMDAVRKHEIEITDYALKALARVKGIAVIGPPKAKDRGGVIAFTMKGAHAHDIAQLL</sequence>
<dbReference type="Proteomes" id="UP000176409">
    <property type="component" value="Unassembled WGS sequence"/>
</dbReference>
<evidence type="ECO:0000256" key="6">
    <source>
        <dbReference type="ARBA" id="ARBA00050776"/>
    </source>
</evidence>
<dbReference type="SUPFAM" id="SSF53383">
    <property type="entry name" value="PLP-dependent transferases"/>
    <property type="match status" value="1"/>
</dbReference>
<dbReference type="PANTHER" id="PTHR43586:SF8">
    <property type="entry name" value="CYSTEINE DESULFURASE 1, CHLOROPLASTIC"/>
    <property type="match status" value="1"/>
</dbReference>
<dbReference type="GO" id="GO:0031071">
    <property type="term" value="F:cysteine desulfurase activity"/>
    <property type="evidence" value="ECO:0007669"/>
    <property type="project" value="UniProtKB-EC"/>
</dbReference>
<keyword evidence="5" id="KW-0663">Pyridoxal phosphate</keyword>
<feature type="non-terminal residue" evidence="8">
    <location>
        <position position="350"/>
    </location>
</feature>
<proteinExistence type="inferred from homology"/>
<dbReference type="CDD" id="cd06453">
    <property type="entry name" value="SufS_like"/>
    <property type="match status" value="1"/>
</dbReference>
<dbReference type="Gene3D" id="3.40.640.10">
    <property type="entry name" value="Type I PLP-dependent aspartate aminotransferase-like (Major domain)"/>
    <property type="match status" value="1"/>
</dbReference>
<dbReference type="InterPro" id="IPR015424">
    <property type="entry name" value="PyrdxlP-dep_Trfase"/>
</dbReference>
<comment type="similarity">
    <text evidence="2">Belongs to the class-V pyridoxal-phosphate-dependent aminotransferase family. Csd subfamily.</text>
</comment>
<comment type="cofactor">
    <cofactor evidence="1">
        <name>pyridoxal 5'-phosphate</name>
        <dbReference type="ChEBI" id="CHEBI:597326"/>
    </cofactor>
</comment>
<dbReference type="InterPro" id="IPR015422">
    <property type="entry name" value="PyrdxlP-dep_Trfase_small"/>
</dbReference>
<reference evidence="8 9" key="1">
    <citation type="journal article" date="2016" name="Nat. Commun.">
        <title>Thousands of microbial genomes shed light on interconnected biogeochemical processes in an aquifer system.</title>
        <authorList>
            <person name="Anantharaman K."/>
            <person name="Brown C.T."/>
            <person name="Hug L.A."/>
            <person name="Sharon I."/>
            <person name="Castelle C.J."/>
            <person name="Probst A.J."/>
            <person name="Thomas B.C."/>
            <person name="Singh A."/>
            <person name="Wilkins M.J."/>
            <person name="Karaoz U."/>
            <person name="Brodie E.L."/>
            <person name="Williams K.H."/>
            <person name="Hubbard S.S."/>
            <person name="Banfield J.F."/>
        </authorList>
    </citation>
    <scope>NUCLEOTIDE SEQUENCE [LARGE SCALE GENOMIC DNA]</scope>
</reference>
<dbReference type="AlphaFoldDB" id="A0A1F6AY83"/>
<organism evidence="8 9">
    <name type="scientific">Candidatus Gottesmanbacteria bacterium RIFCSPLOWO2_01_FULL_49_10</name>
    <dbReference type="NCBI Taxonomy" id="1798396"/>
    <lineage>
        <taxon>Bacteria</taxon>
        <taxon>Candidatus Gottesmaniibacteriota</taxon>
    </lineage>
</organism>
<feature type="domain" description="Aminotransferase class V" evidence="7">
    <location>
        <begin position="21"/>
        <end position="350"/>
    </location>
</feature>
<evidence type="ECO:0000256" key="2">
    <source>
        <dbReference type="ARBA" id="ARBA00010447"/>
    </source>
</evidence>
<dbReference type="EMBL" id="MFJZ01000044">
    <property type="protein sequence ID" value="OGG29452.1"/>
    <property type="molecule type" value="Genomic_DNA"/>
</dbReference>
<protein>
    <recommendedName>
        <fullName evidence="3">cysteine desulfurase</fullName>
        <ecNumber evidence="3">2.8.1.7</ecNumber>
    </recommendedName>
</protein>
<keyword evidence="4" id="KW-0808">Transferase</keyword>
<dbReference type="EC" id="2.8.1.7" evidence="3"/>
<dbReference type="Pfam" id="PF00266">
    <property type="entry name" value="Aminotran_5"/>
    <property type="match status" value="1"/>
</dbReference>